<evidence type="ECO:0000259" key="6">
    <source>
        <dbReference type="Pfam" id="PF14322"/>
    </source>
</evidence>
<dbReference type="EMBL" id="SNRY01000041">
    <property type="protein sequence ID" value="KAA6349721.1"/>
    <property type="molecule type" value="Genomic_DNA"/>
</dbReference>
<dbReference type="PROSITE" id="PS51257">
    <property type="entry name" value="PROKAR_LIPOPROTEIN"/>
    <property type="match status" value="1"/>
</dbReference>
<evidence type="ECO:0000313" key="7">
    <source>
        <dbReference type="EMBL" id="KAA6349721.1"/>
    </source>
</evidence>
<evidence type="ECO:0000256" key="1">
    <source>
        <dbReference type="ARBA" id="ARBA00004442"/>
    </source>
</evidence>
<organism evidence="7">
    <name type="scientific">termite gut metagenome</name>
    <dbReference type="NCBI Taxonomy" id="433724"/>
    <lineage>
        <taxon>unclassified sequences</taxon>
        <taxon>metagenomes</taxon>
        <taxon>organismal metagenomes</taxon>
    </lineage>
</organism>
<feature type="domain" description="SusD-like N-terminal" evidence="6">
    <location>
        <begin position="22"/>
        <end position="225"/>
    </location>
</feature>
<evidence type="ECO:0000256" key="4">
    <source>
        <dbReference type="ARBA" id="ARBA00023237"/>
    </source>
</evidence>
<dbReference type="Pfam" id="PF07980">
    <property type="entry name" value="SusD_RagB"/>
    <property type="match status" value="1"/>
</dbReference>
<dbReference type="AlphaFoldDB" id="A0A5J4SW67"/>
<comment type="subcellular location">
    <subcellularLocation>
        <location evidence="1">Cell outer membrane</location>
    </subcellularLocation>
</comment>
<comment type="caution">
    <text evidence="7">The sequence shown here is derived from an EMBL/GenBank/DDBJ whole genome shotgun (WGS) entry which is preliminary data.</text>
</comment>
<dbReference type="Pfam" id="PF14322">
    <property type="entry name" value="SusD-like_3"/>
    <property type="match status" value="1"/>
</dbReference>
<dbReference type="InterPro" id="IPR012944">
    <property type="entry name" value="SusD_RagB_dom"/>
</dbReference>
<gene>
    <name evidence="7" type="ORF">EZS27_002881</name>
</gene>
<dbReference type="SUPFAM" id="SSF48452">
    <property type="entry name" value="TPR-like"/>
    <property type="match status" value="1"/>
</dbReference>
<evidence type="ECO:0000259" key="5">
    <source>
        <dbReference type="Pfam" id="PF07980"/>
    </source>
</evidence>
<dbReference type="GO" id="GO:0009279">
    <property type="term" value="C:cell outer membrane"/>
    <property type="evidence" value="ECO:0007669"/>
    <property type="project" value="UniProtKB-SubCell"/>
</dbReference>
<protein>
    <recommendedName>
        <fullName evidence="8">RagB/SusD family nutrient uptake outer membrane protein</fullName>
    </recommendedName>
</protein>
<evidence type="ECO:0008006" key="8">
    <source>
        <dbReference type="Google" id="ProtNLM"/>
    </source>
</evidence>
<reference evidence="7" key="1">
    <citation type="submission" date="2019-03" db="EMBL/GenBank/DDBJ databases">
        <title>Single cell metagenomics reveals metabolic interactions within the superorganism composed of flagellate Streblomastix strix and complex community of Bacteroidetes bacteria on its surface.</title>
        <authorList>
            <person name="Treitli S.C."/>
            <person name="Kolisko M."/>
            <person name="Husnik F."/>
            <person name="Keeling P."/>
            <person name="Hampl V."/>
        </authorList>
    </citation>
    <scope>NUCLEOTIDE SEQUENCE</scope>
    <source>
        <strain evidence="7">STM</strain>
    </source>
</reference>
<name>A0A5J4SW67_9ZZZZ</name>
<accession>A0A5J4SW67</accession>
<keyword evidence="2" id="KW-0732">Signal</keyword>
<keyword evidence="4" id="KW-0998">Cell outer membrane</keyword>
<evidence type="ECO:0000256" key="2">
    <source>
        <dbReference type="ARBA" id="ARBA00022729"/>
    </source>
</evidence>
<proteinExistence type="predicted"/>
<evidence type="ECO:0000256" key="3">
    <source>
        <dbReference type="ARBA" id="ARBA00023136"/>
    </source>
</evidence>
<dbReference type="InterPro" id="IPR011990">
    <property type="entry name" value="TPR-like_helical_dom_sf"/>
</dbReference>
<keyword evidence="3" id="KW-0472">Membrane</keyword>
<sequence length="552" mass="63077">MKITNIFVSFVSILLFLCGCNDFLDKQPVSSISPSLYWQSKTDADNWMAGIYNQMQRTLRTSWFDWGEYRSDNVYGVGTGEAQTIMLNNQLSSTNQNSVTSWTELYTTISLCNFGLKYLPTMIQNNIDSEETAYREYMGECYAMRALMYFYALRVWGRVPIVTEVVEGLNQQTAYPRSSIKEVREQIIKDANNAIESPIADLSTDNTRKFYLTKSAVYALLTDVYAWFQEYEKVIEMSGLLMTNSNIKWIANPNDWKTLFTNPVDQAATENIFVMYWNSVEYNGGMGYATRLGSSSNTSNVGIKPAVFQRFFERFNPENRIASDVRWWACFDTLNYPTTTYYQNGGIANANANTVKFGKFVPWDPTVTNTYGNGGFSYEATTVCNTQMPIYRYADIMTLRAEALAMTGKSDEALAILQKLRARIGYNPSEEEDPTNFPIFYNDFPNKGEKLQEVIVDERQLEFLAEGKRWFDLCRTGKTIFSKPYYDETGQPPYAVPDAGYYGYLKSKLNGSRADYTDFESRNMGRILFPIVSGAFTANPLLRGDQNPPYDE</sequence>
<feature type="domain" description="RagB/SusD" evidence="5">
    <location>
        <begin position="355"/>
        <end position="550"/>
    </location>
</feature>
<dbReference type="InterPro" id="IPR033985">
    <property type="entry name" value="SusD-like_N"/>
</dbReference>
<dbReference type="Gene3D" id="1.25.40.390">
    <property type="match status" value="1"/>
</dbReference>